<dbReference type="Gene3D" id="3.40.50.1110">
    <property type="entry name" value="SGNH hydrolase"/>
    <property type="match status" value="1"/>
</dbReference>
<reference evidence="2" key="1">
    <citation type="journal article" date="2009" name="Rice">
        <title>De Novo Next Generation Sequencing of Plant Genomes.</title>
        <authorList>
            <person name="Rounsley S."/>
            <person name="Marri P.R."/>
            <person name="Yu Y."/>
            <person name="He R."/>
            <person name="Sisneros N."/>
            <person name="Goicoechea J.L."/>
            <person name="Lee S.J."/>
            <person name="Angelova A."/>
            <person name="Kudrna D."/>
            <person name="Luo M."/>
            <person name="Affourtit J."/>
            <person name="Desany B."/>
            <person name="Knight J."/>
            <person name="Niazi F."/>
            <person name="Egholm M."/>
            <person name="Wing R.A."/>
        </authorList>
    </citation>
    <scope>NUCLEOTIDE SEQUENCE [LARGE SCALE GENOMIC DNA]</scope>
    <source>
        <strain evidence="2">cv. IRGC 105608</strain>
    </source>
</reference>
<dbReference type="AlphaFoldDB" id="A0A0D3FE89"/>
<feature type="compositionally biased region" description="Low complexity" evidence="1">
    <location>
        <begin position="68"/>
        <end position="82"/>
    </location>
</feature>
<name>A0A0D3FE89_9ORYZ</name>
<dbReference type="EnsemblPlants" id="OBART03G04950.1">
    <property type="protein sequence ID" value="OBART03G04950.1"/>
    <property type="gene ID" value="OBART03G04950"/>
</dbReference>
<evidence type="ECO:0000313" key="2">
    <source>
        <dbReference type="EnsemblPlants" id="OBART03G04950.1"/>
    </source>
</evidence>
<organism evidence="2">
    <name type="scientific">Oryza barthii</name>
    <dbReference type="NCBI Taxonomy" id="65489"/>
    <lineage>
        <taxon>Eukaryota</taxon>
        <taxon>Viridiplantae</taxon>
        <taxon>Streptophyta</taxon>
        <taxon>Embryophyta</taxon>
        <taxon>Tracheophyta</taxon>
        <taxon>Spermatophyta</taxon>
        <taxon>Magnoliopsida</taxon>
        <taxon>Liliopsida</taxon>
        <taxon>Poales</taxon>
        <taxon>Poaceae</taxon>
        <taxon>BOP clade</taxon>
        <taxon>Oryzoideae</taxon>
        <taxon>Oryzeae</taxon>
        <taxon>Oryzinae</taxon>
        <taxon>Oryza</taxon>
    </lineage>
</organism>
<evidence type="ECO:0000313" key="3">
    <source>
        <dbReference type="Proteomes" id="UP000026960"/>
    </source>
</evidence>
<dbReference type="STRING" id="65489.A0A0D3FE89"/>
<accession>A0A0D3FE89</accession>
<feature type="region of interest" description="Disordered" evidence="1">
    <location>
        <begin position="59"/>
        <end position="82"/>
    </location>
</feature>
<dbReference type="InterPro" id="IPR036514">
    <property type="entry name" value="SGNH_hydro_sf"/>
</dbReference>
<keyword evidence="3" id="KW-1185">Reference proteome</keyword>
<protein>
    <submittedName>
        <fullName evidence="2">Uncharacterized protein</fullName>
    </submittedName>
</protein>
<evidence type="ECO:0000256" key="1">
    <source>
        <dbReference type="SAM" id="MobiDB-lite"/>
    </source>
</evidence>
<reference evidence="2" key="2">
    <citation type="submission" date="2015-03" db="UniProtKB">
        <authorList>
            <consortium name="EnsemblPlants"/>
        </authorList>
    </citation>
    <scope>IDENTIFICATION</scope>
</reference>
<dbReference type="Gramene" id="OBART03G04950.1">
    <property type="protein sequence ID" value="OBART03G04950.1"/>
    <property type="gene ID" value="OBART03G04950"/>
</dbReference>
<proteinExistence type="predicted"/>
<dbReference type="HOGENOM" id="CLU_1430043_0_0_1"/>
<sequence>MAVQSAFFFKKQWAPPVSSPPLYLSLLYPNLSPSLSHLTNTVAAVRGREQAELARALPAAEGGRRPHTLAAASPPLPPSSTTSSVAVTATECGCLDDVNAYAVQFYAAAKKLLERLNAKLPGASMSLADCYSIVMELIEHPQKYGLKLVTMQLTARICKVCPTIYHPYTERKPLFYPTNYHPTPYKQIVR</sequence>
<dbReference type="PaxDb" id="65489-OBART03G04950.1"/>
<dbReference type="Proteomes" id="UP000026960">
    <property type="component" value="Chromosome 3"/>
</dbReference>